<dbReference type="Proteomes" id="UP000198869">
    <property type="component" value="Unassembled WGS sequence"/>
</dbReference>
<dbReference type="EMBL" id="FNDW01000001">
    <property type="protein sequence ID" value="SDH62079.1"/>
    <property type="molecule type" value="Genomic_DNA"/>
</dbReference>
<proteinExistence type="predicted"/>
<reference evidence="2" key="1">
    <citation type="submission" date="2016-10" db="EMBL/GenBank/DDBJ databases">
        <authorList>
            <person name="Varghese N."/>
            <person name="Submissions S."/>
        </authorList>
    </citation>
    <scope>NUCLEOTIDE SEQUENCE [LARGE SCALE GENOMIC DNA]</scope>
    <source>
        <strain evidence="2">DSM 17071</strain>
    </source>
</reference>
<evidence type="ECO:0000313" key="1">
    <source>
        <dbReference type="EMBL" id="SDH62079.1"/>
    </source>
</evidence>
<gene>
    <name evidence="1" type="ORF">SAMN05421846_101339</name>
</gene>
<dbReference type="OrthoDB" id="9780884at2"/>
<dbReference type="RefSeq" id="WP_089853747.1">
    <property type="nucleotide sequence ID" value="NZ_FNDW01000001.1"/>
</dbReference>
<accession>A0A1G8DXC6</accession>
<sequence length="268" mass="31713">MNIFEIIHSNSKESLIKKLLLDLLKQKKISWNYGTKRYIFTGIEKFDNDIFIIKFARESLNKIYVEDEIDIKKTDILEARYVYLIIDINNQILLIEDKRSIFQNFETAIALINRFINGKIKDYNYHLNIFPLATKYTFWKYVDEADKIYKLILKLNAPNMAFFANRSTQKILKAIKEEVNNDELDLIFKNSDGNLEIKKNGIGTWIDYIREIGGRYFMKYKEGGKIKTLSSDNDIYNIELNIDDKLDQNQKESIKSQISRISELDNRE</sequence>
<dbReference type="STRING" id="311334.SAMN05421846_101339"/>
<organism evidence="1 2">
    <name type="scientific">Chryseobacterium taeanense</name>
    <dbReference type="NCBI Taxonomy" id="311334"/>
    <lineage>
        <taxon>Bacteria</taxon>
        <taxon>Pseudomonadati</taxon>
        <taxon>Bacteroidota</taxon>
        <taxon>Flavobacteriia</taxon>
        <taxon>Flavobacteriales</taxon>
        <taxon>Weeksellaceae</taxon>
        <taxon>Chryseobacterium group</taxon>
        <taxon>Chryseobacterium</taxon>
    </lineage>
</organism>
<protein>
    <submittedName>
        <fullName evidence="1">Uncharacterized protein</fullName>
    </submittedName>
</protein>
<dbReference type="AlphaFoldDB" id="A0A1G8DXC6"/>
<name>A0A1G8DXC6_9FLAO</name>
<evidence type="ECO:0000313" key="2">
    <source>
        <dbReference type="Proteomes" id="UP000198869"/>
    </source>
</evidence>
<keyword evidence="2" id="KW-1185">Reference proteome</keyword>